<organism evidence="4 5">
    <name type="scientific">Sumerlaea chitinivorans</name>
    <dbReference type="NCBI Taxonomy" id="2250252"/>
    <lineage>
        <taxon>Bacteria</taxon>
        <taxon>Candidatus Sumerlaeota</taxon>
        <taxon>Candidatus Sumerlaeia</taxon>
        <taxon>Candidatus Sumerlaeales</taxon>
        <taxon>Candidatus Sumerlaeaceae</taxon>
        <taxon>Candidatus Sumerlaea</taxon>
    </lineage>
</organism>
<feature type="region of interest" description="Disordered" evidence="2">
    <location>
        <begin position="302"/>
        <end position="347"/>
    </location>
</feature>
<feature type="compositionally biased region" description="Low complexity" evidence="2">
    <location>
        <begin position="305"/>
        <end position="314"/>
    </location>
</feature>
<evidence type="ECO:0000256" key="2">
    <source>
        <dbReference type="SAM" id="MobiDB-lite"/>
    </source>
</evidence>
<dbReference type="InterPro" id="IPR006675">
    <property type="entry name" value="HDIG_dom"/>
</dbReference>
<dbReference type="EMBL" id="CP030759">
    <property type="protein sequence ID" value="AXA35600.1"/>
    <property type="molecule type" value="Genomic_DNA"/>
</dbReference>
<dbReference type="PANTHER" id="PTHR37294:SF1">
    <property type="entry name" value="3'-5' EXORIBONUCLEASE YHAM"/>
    <property type="match status" value="1"/>
</dbReference>
<dbReference type="Proteomes" id="UP000262583">
    <property type="component" value="Chromosome"/>
</dbReference>
<dbReference type="AlphaFoldDB" id="A0A2Z4Y3A3"/>
<evidence type="ECO:0000256" key="1">
    <source>
        <dbReference type="ARBA" id="ARBA00022801"/>
    </source>
</evidence>
<accession>A0A2Z4Y3A3</accession>
<dbReference type="GO" id="GO:0003676">
    <property type="term" value="F:nucleic acid binding"/>
    <property type="evidence" value="ECO:0007669"/>
    <property type="project" value="InterPro"/>
</dbReference>
<dbReference type="GO" id="GO:0031125">
    <property type="term" value="P:rRNA 3'-end processing"/>
    <property type="evidence" value="ECO:0007669"/>
    <property type="project" value="TreeGrafter"/>
</dbReference>
<gene>
    <name evidence="4" type="ORF">BRCON_0823</name>
</gene>
<dbReference type="NCBIfam" id="TIGR00277">
    <property type="entry name" value="HDIG"/>
    <property type="match status" value="1"/>
</dbReference>
<dbReference type="Pfam" id="PF01336">
    <property type="entry name" value="tRNA_anti-codon"/>
    <property type="match status" value="1"/>
</dbReference>
<dbReference type="PANTHER" id="PTHR37294">
    <property type="entry name" value="3'-5' EXORIBONUCLEASE YHAM"/>
    <property type="match status" value="1"/>
</dbReference>
<dbReference type="SUPFAM" id="SSF109604">
    <property type="entry name" value="HD-domain/PDEase-like"/>
    <property type="match status" value="1"/>
</dbReference>
<feature type="compositionally biased region" description="Basic and acidic residues" evidence="2">
    <location>
        <begin position="315"/>
        <end position="337"/>
    </location>
</feature>
<dbReference type="Gene3D" id="1.10.3210.10">
    <property type="entry name" value="Hypothetical protein af1432"/>
    <property type="match status" value="1"/>
</dbReference>
<evidence type="ECO:0000313" key="4">
    <source>
        <dbReference type="EMBL" id="AXA35600.1"/>
    </source>
</evidence>
<dbReference type="SMART" id="SM00471">
    <property type="entry name" value="HDc"/>
    <property type="match status" value="1"/>
</dbReference>
<name>A0A2Z4Y3A3_SUMC1</name>
<dbReference type="InterPro" id="IPR006674">
    <property type="entry name" value="HD_domain"/>
</dbReference>
<dbReference type="InterPro" id="IPR012340">
    <property type="entry name" value="NA-bd_OB-fold"/>
</dbReference>
<dbReference type="Pfam" id="PF01966">
    <property type="entry name" value="HD"/>
    <property type="match status" value="1"/>
</dbReference>
<protein>
    <submittedName>
        <fullName evidence="4">3'-&gt;5' exoribonuclease Bsu YhaM</fullName>
    </submittedName>
</protein>
<dbReference type="InterPro" id="IPR004365">
    <property type="entry name" value="NA-bd_OB_tRNA"/>
</dbReference>
<keyword evidence="1" id="KW-0378">Hydrolase</keyword>
<sequence length="347" mass="39331">MLQDVQIRNRKDGTSFATIVLRDATGKITGIMWDNFESLRNQTIKVNDVVQVTGDVQKFQNKLQMRVTRVSRVNESDVLLNDLLPSTPFPVEELKKEFRGYLAQIRDKDLKRLVQRIFDDPKRWDAFCKAPSAVSMHQGYLGGLLEHTVFVTRNALRIAENYPQVNRDLLVAGALLHDIGKIAEFEYERQIAYTDVGRLIGHIPIGHALIEVECSRIPNFPANKKILIQHMILSHHGHLEFGSPKRPKTLEAIILHHADLLDAQISNYLEIAGNLQKVGAKWEYSPMFERYIFGGTPDMLQAPPTLLETSSQSSELDHPVRPRSGNRAEEGLSKDDLLGLVEDPLEE</sequence>
<dbReference type="InterPro" id="IPR050798">
    <property type="entry name" value="YhaM_exoribonuc/phosphodiest"/>
</dbReference>
<dbReference type="PROSITE" id="PS51831">
    <property type="entry name" value="HD"/>
    <property type="match status" value="1"/>
</dbReference>
<reference evidence="4 5" key="1">
    <citation type="submission" date="2018-05" db="EMBL/GenBank/DDBJ databases">
        <title>A metagenomic window into the 2 km-deep terrestrial subsurface aquifer revealed taxonomically and functionally diverse microbial community comprising novel uncultured bacterial lineages.</title>
        <authorList>
            <person name="Kadnikov V.V."/>
            <person name="Mardanov A.V."/>
            <person name="Beletsky A.V."/>
            <person name="Banks D."/>
            <person name="Pimenov N.V."/>
            <person name="Frank Y.A."/>
            <person name="Karnachuk O.V."/>
            <person name="Ravin N.V."/>
        </authorList>
    </citation>
    <scope>NUCLEOTIDE SEQUENCE [LARGE SCALE GENOMIC DNA]</scope>
    <source>
        <strain evidence="4">BY</strain>
    </source>
</reference>
<dbReference type="InterPro" id="IPR003607">
    <property type="entry name" value="HD/PDEase_dom"/>
</dbReference>
<dbReference type="CDD" id="cd00077">
    <property type="entry name" value="HDc"/>
    <property type="match status" value="1"/>
</dbReference>
<dbReference type="SUPFAM" id="SSF50249">
    <property type="entry name" value="Nucleic acid-binding proteins"/>
    <property type="match status" value="1"/>
</dbReference>
<evidence type="ECO:0000259" key="3">
    <source>
        <dbReference type="PROSITE" id="PS51831"/>
    </source>
</evidence>
<dbReference type="GO" id="GO:0016787">
    <property type="term" value="F:hydrolase activity"/>
    <property type="evidence" value="ECO:0007669"/>
    <property type="project" value="UniProtKB-KW"/>
</dbReference>
<feature type="domain" description="HD" evidence="3">
    <location>
        <begin position="144"/>
        <end position="264"/>
    </location>
</feature>
<proteinExistence type="predicted"/>
<dbReference type="Gene3D" id="2.40.50.140">
    <property type="entry name" value="Nucleic acid-binding proteins"/>
    <property type="match status" value="1"/>
</dbReference>
<dbReference type="KEGG" id="schv:BRCON_0823"/>
<evidence type="ECO:0000313" key="5">
    <source>
        <dbReference type="Proteomes" id="UP000262583"/>
    </source>
</evidence>